<dbReference type="EMBL" id="JBHUDC010000008">
    <property type="protein sequence ID" value="MFD1515193.1"/>
    <property type="molecule type" value="Genomic_DNA"/>
</dbReference>
<gene>
    <name evidence="2" type="ORF">ACFSBT_18085</name>
</gene>
<reference evidence="2 3" key="1">
    <citation type="journal article" date="2019" name="Int. J. Syst. Evol. Microbiol.">
        <title>The Global Catalogue of Microorganisms (GCM) 10K type strain sequencing project: providing services to taxonomists for standard genome sequencing and annotation.</title>
        <authorList>
            <consortium name="The Broad Institute Genomics Platform"/>
            <consortium name="The Broad Institute Genome Sequencing Center for Infectious Disease"/>
            <person name="Wu L."/>
            <person name="Ma J."/>
        </authorList>
    </citation>
    <scope>NUCLEOTIDE SEQUENCE [LARGE SCALE GENOMIC DNA]</scope>
    <source>
        <strain evidence="2 3">CGMCC 1.12563</strain>
    </source>
</reference>
<keyword evidence="3" id="KW-1185">Reference proteome</keyword>
<dbReference type="Proteomes" id="UP001597187">
    <property type="component" value="Unassembled WGS sequence"/>
</dbReference>
<dbReference type="RefSeq" id="WP_250875117.1">
    <property type="nucleotide sequence ID" value="NZ_JALXFV010000008.1"/>
</dbReference>
<dbReference type="PROSITE" id="PS51257">
    <property type="entry name" value="PROKAR_LIPOPROTEIN"/>
    <property type="match status" value="1"/>
</dbReference>
<feature type="region of interest" description="Disordered" evidence="1">
    <location>
        <begin position="279"/>
        <end position="305"/>
    </location>
</feature>
<evidence type="ECO:0000313" key="2">
    <source>
        <dbReference type="EMBL" id="MFD1515193.1"/>
    </source>
</evidence>
<evidence type="ECO:0000313" key="3">
    <source>
        <dbReference type="Proteomes" id="UP001597187"/>
    </source>
</evidence>
<accession>A0ABD6B0U3</accession>
<proteinExistence type="predicted"/>
<evidence type="ECO:0008006" key="4">
    <source>
        <dbReference type="Google" id="ProtNLM"/>
    </source>
</evidence>
<comment type="caution">
    <text evidence="2">The sequence shown here is derived from an EMBL/GenBank/DDBJ whole genome shotgun (WGS) entry which is preliminary data.</text>
</comment>
<feature type="compositionally biased region" description="Low complexity" evidence="1">
    <location>
        <begin position="290"/>
        <end position="305"/>
    </location>
</feature>
<organism evidence="2 3">
    <name type="scientific">Halomarina rubra</name>
    <dbReference type="NCBI Taxonomy" id="2071873"/>
    <lineage>
        <taxon>Archaea</taxon>
        <taxon>Methanobacteriati</taxon>
        <taxon>Methanobacteriota</taxon>
        <taxon>Stenosarchaea group</taxon>
        <taxon>Halobacteria</taxon>
        <taxon>Halobacteriales</taxon>
        <taxon>Natronomonadaceae</taxon>
        <taxon>Halomarina</taxon>
    </lineage>
</organism>
<sequence length="305" mass="32365">MPSTRPSGLLVLALCSVLVVTGCLGTTPLGDDEQNRTPTDREVDLEYDGEYFEGPDITAYEEAAAVEYRNDSVVVTGLIPGIGDRPCLTMDADATRRADGTLAVQVTSDSEVPADKGGCNGSLGYYDYRATVVTDARPDRVVVTHDSGFRHTSSLTSDADLLAFGGDEFDYNGSEWAELVAVERDDGRVLVTGQVEASSDDRCLTMNASTTRHNDGTLVVTVTSGVTHPENDTICESALALREFRAAVGTDDPPTRVVVALDGRQFAATRTYDGTVLNEGDGLYETPAPVTTSASESSSSVRASE</sequence>
<name>A0ABD6B0U3_9EURY</name>
<evidence type="ECO:0000256" key="1">
    <source>
        <dbReference type="SAM" id="MobiDB-lite"/>
    </source>
</evidence>
<protein>
    <recommendedName>
        <fullName evidence="4">Lipoprotein</fullName>
    </recommendedName>
</protein>
<dbReference type="AlphaFoldDB" id="A0ABD6B0U3"/>